<proteinExistence type="predicted"/>
<dbReference type="Gene3D" id="3.30.565.40">
    <property type="entry name" value="Fervidobacterium nodosum Rt17-B1 like"/>
    <property type="match status" value="1"/>
</dbReference>
<protein>
    <submittedName>
        <fullName evidence="3">DUF3298 and DUF4163 domain-containing protein</fullName>
    </submittedName>
</protein>
<evidence type="ECO:0000313" key="4">
    <source>
        <dbReference type="Proteomes" id="UP000502297"/>
    </source>
</evidence>
<evidence type="ECO:0000313" key="3">
    <source>
        <dbReference type="EMBL" id="QIO05314.1"/>
    </source>
</evidence>
<gene>
    <name evidence="3" type="ORF">G8E00_04735</name>
</gene>
<evidence type="ECO:0000259" key="2">
    <source>
        <dbReference type="Pfam" id="PF11738"/>
    </source>
</evidence>
<dbReference type="EMBL" id="CP049801">
    <property type="protein sequence ID" value="QIO05314.1"/>
    <property type="molecule type" value="Genomic_DNA"/>
</dbReference>
<feature type="signal peptide" evidence="1">
    <location>
        <begin position="1"/>
        <end position="23"/>
    </location>
</feature>
<dbReference type="Proteomes" id="UP000502297">
    <property type="component" value="Chromosome"/>
</dbReference>
<dbReference type="KEGG" id="asha:G8E00_04735"/>
<evidence type="ECO:0000256" key="1">
    <source>
        <dbReference type="SAM" id="SignalP"/>
    </source>
</evidence>
<accession>A0A6G8RTS3</accession>
<feature type="chain" id="PRO_5026002630" evidence="1">
    <location>
        <begin position="24"/>
        <end position="262"/>
    </location>
</feature>
<dbReference type="Pfam" id="PF11738">
    <property type="entry name" value="DUF3298"/>
    <property type="match status" value="1"/>
</dbReference>
<reference evidence="3 4" key="1">
    <citation type="submission" date="2020-03" db="EMBL/GenBank/DDBJ databases">
        <authorList>
            <person name="Zhu W."/>
        </authorList>
    </citation>
    <scope>NUCLEOTIDE SEQUENCE [LARGE SCALE GENOMIC DNA]</scope>
    <source>
        <strain evidence="3 4">323-1</strain>
    </source>
</reference>
<feature type="domain" description="DUF3298" evidence="2">
    <location>
        <begin position="173"/>
        <end position="241"/>
    </location>
</feature>
<dbReference type="InterPro" id="IPR037126">
    <property type="entry name" value="PdaC/RsiV-like_sf"/>
</dbReference>
<name>A0A6G8RTS3_9GAMM</name>
<keyword evidence="4" id="KW-1185">Reference proteome</keyword>
<sequence length="262" mass="29587">MLQRRSYAIYLSAVLSTALLLQACQPKQKTDNAPASESTTPETKQHFNGLISAKTVPMTLPSPQACDGTECTDYEVQRIETNQKWINDYFISRIKKDIPLAFDPAAKTTVKENLEDVDVSKTSMVIRYIGQNDKLATFVLSNSMYTAGAAHGMYHNEYVNFDLKQKKRIALQDLLVDGAENQVVKALYDANSMWLSDHSIIPEKLKLSDNFYYGAQGIVFVYPLYELASYAEGMTELVLPYHMVNNLIKPEYLPNLPSYRST</sequence>
<dbReference type="InterPro" id="IPR021729">
    <property type="entry name" value="DUF3298"/>
</dbReference>
<dbReference type="PROSITE" id="PS51257">
    <property type="entry name" value="PROKAR_LIPOPROTEIN"/>
    <property type="match status" value="1"/>
</dbReference>
<organism evidence="3 4">
    <name type="scientific">Acinetobacter shaoyimingii</name>
    <dbReference type="NCBI Taxonomy" id="2715164"/>
    <lineage>
        <taxon>Bacteria</taxon>
        <taxon>Pseudomonadati</taxon>
        <taxon>Pseudomonadota</taxon>
        <taxon>Gammaproteobacteria</taxon>
        <taxon>Moraxellales</taxon>
        <taxon>Moraxellaceae</taxon>
        <taxon>Acinetobacter</taxon>
    </lineage>
</organism>
<keyword evidence="1" id="KW-0732">Signal</keyword>
<dbReference type="Gene3D" id="3.90.640.20">
    <property type="entry name" value="Heat-shock cognate protein, ATPase"/>
    <property type="match status" value="1"/>
</dbReference>
<dbReference type="AlphaFoldDB" id="A0A6G8RTS3"/>
<dbReference type="RefSeq" id="WP_166222284.1">
    <property type="nucleotide sequence ID" value="NZ_CP049801.1"/>
</dbReference>